<keyword evidence="4" id="KW-1185">Reference proteome</keyword>
<dbReference type="InterPro" id="IPR036680">
    <property type="entry name" value="SPOR-like_sf"/>
</dbReference>
<dbReference type="NCBIfam" id="TIGR02669">
    <property type="entry name" value="SpoIID_LytB"/>
    <property type="match status" value="1"/>
</dbReference>
<keyword evidence="1" id="KW-0732">Signal</keyword>
<sequence length="696" mass="75965">MLKRLHVRPFGFVALCLMMLFSTIGSPLQSAAAAVPSLEEIRVSLFIAKRGSVPAATFQSQSTLSVGRKASDGYRPWMSLSKAFRVSGDQWMVKVESSTDANRMTQLQTAIQTAVPEAFVFSTTLNGKTTYSLYAGMYKDETAATAAAQKLGQHSSVQGKNLKVTGPKRLMGGSYSSEAEALKQQASFAAAGFVSHVAVHEEAGGSIQYTVVVGEESSSGKLTELSSQVSAAMSGVKLNAWSPPSTGYALKRTERTSGGSTVDHIQFHIENTKMWIQPTDDSIVLKERYNRTYRGNMEVSMYEGQLAVINQLPFEKYLYSVVGTEMSGSWPIEALKAQAVAARTYALGQGMKYQIAHISDTTYDQAYYGLTRETSQTIKAVDATRGEVLTDKSGKLITPFYSSNAGGMTADPTEIWGNDVPYLKSIPSPDDDPQEGLLDWYRISMPSGQIGYIRSDLLKATGRTNPAGFPIYTPNGSNINVRPAPYVPYIQNDNAPIAQVNQGDSLVVFEKTTESNVYHWIKGPYGSQELLAKLNAKLKNPISGDLRSLEVTKRGESGRVLEVEANGQLLDVSYPDQYRSLLDGLLSTRFEIEETGRFYAVGANGTSKELHGNAGLHVVGASGKTEKITNANFFAVNEAQEAGLLTKDHQYRFVGYGFGHGLGMSQYGAKELAEFMGYDYKQILKYYYQDVSIVKG</sequence>
<gene>
    <name evidence="3" type="ORF">ACFSUC_02415</name>
</gene>
<dbReference type="InterPro" id="IPR013693">
    <property type="entry name" value="SpoIID/LytB_N"/>
</dbReference>
<accession>A0ABW5R6T9</accession>
<evidence type="ECO:0000259" key="2">
    <source>
        <dbReference type="PROSITE" id="PS51724"/>
    </source>
</evidence>
<organism evidence="3 4">
    <name type="scientific">Marinicrinis sediminis</name>
    <dbReference type="NCBI Taxonomy" id="1652465"/>
    <lineage>
        <taxon>Bacteria</taxon>
        <taxon>Bacillati</taxon>
        <taxon>Bacillota</taxon>
        <taxon>Bacilli</taxon>
        <taxon>Bacillales</taxon>
        <taxon>Paenibacillaceae</taxon>
    </lineage>
</organism>
<evidence type="ECO:0000313" key="4">
    <source>
        <dbReference type="Proteomes" id="UP001597497"/>
    </source>
</evidence>
<dbReference type="PANTHER" id="PTHR30032">
    <property type="entry name" value="N-ACETYLMURAMOYL-L-ALANINE AMIDASE-RELATED"/>
    <property type="match status" value="1"/>
</dbReference>
<feature type="chain" id="PRO_5046401477" evidence="1">
    <location>
        <begin position="32"/>
        <end position="696"/>
    </location>
</feature>
<comment type="caution">
    <text evidence="3">The sequence shown here is derived from an EMBL/GenBank/DDBJ whole genome shotgun (WGS) entry which is preliminary data.</text>
</comment>
<dbReference type="PROSITE" id="PS51724">
    <property type="entry name" value="SPOR"/>
    <property type="match status" value="1"/>
</dbReference>
<dbReference type="EMBL" id="JBHUMM010000002">
    <property type="protein sequence ID" value="MFD2670460.1"/>
    <property type="molecule type" value="Genomic_DNA"/>
</dbReference>
<dbReference type="Gene3D" id="3.30.70.1070">
    <property type="entry name" value="Sporulation related repeat"/>
    <property type="match status" value="1"/>
</dbReference>
<dbReference type="Pfam" id="PF08486">
    <property type="entry name" value="SpoIID"/>
    <property type="match status" value="1"/>
</dbReference>
<feature type="domain" description="SPOR" evidence="2">
    <location>
        <begin position="85"/>
        <end position="165"/>
    </location>
</feature>
<dbReference type="InterPro" id="IPR013486">
    <property type="entry name" value="SpoIID/LytB"/>
</dbReference>
<evidence type="ECO:0000313" key="3">
    <source>
        <dbReference type="EMBL" id="MFD2670460.1"/>
    </source>
</evidence>
<name>A0ABW5R6T9_9BACL</name>
<evidence type="ECO:0000256" key="1">
    <source>
        <dbReference type="SAM" id="SignalP"/>
    </source>
</evidence>
<proteinExistence type="predicted"/>
<reference evidence="4" key="1">
    <citation type="journal article" date="2019" name="Int. J. Syst. Evol. Microbiol.">
        <title>The Global Catalogue of Microorganisms (GCM) 10K type strain sequencing project: providing services to taxonomists for standard genome sequencing and annotation.</title>
        <authorList>
            <consortium name="The Broad Institute Genomics Platform"/>
            <consortium name="The Broad Institute Genome Sequencing Center for Infectious Disease"/>
            <person name="Wu L."/>
            <person name="Ma J."/>
        </authorList>
    </citation>
    <scope>NUCLEOTIDE SEQUENCE [LARGE SCALE GENOMIC DNA]</scope>
    <source>
        <strain evidence="4">KCTC 33676</strain>
    </source>
</reference>
<dbReference type="Pfam" id="PF05036">
    <property type="entry name" value="SPOR"/>
    <property type="match status" value="1"/>
</dbReference>
<dbReference type="RefSeq" id="WP_379927846.1">
    <property type="nucleotide sequence ID" value="NZ_JBHUMM010000002.1"/>
</dbReference>
<dbReference type="PANTHER" id="PTHR30032:SF4">
    <property type="entry name" value="AMIDASE ENHANCER"/>
    <property type="match status" value="1"/>
</dbReference>
<feature type="signal peptide" evidence="1">
    <location>
        <begin position="1"/>
        <end position="31"/>
    </location>
</feature>
<dbReference type="Proteomes" id="UP001597497">
    <property type="component" value="Unassembled WGS sequence"/>
</dbReference>
<dbReference type="InterPro" id="IPR007730">
    <property type="entry name" value="SPOR-like_dom"/>
</dbReference>
<protein>
    <submittedName>
        <fullName evidence="3">SpoIID/LytB domain-containing protein</fullName>
    </submittedName>
</protein>
<dbReference type="InterPro" id="IPR051922">
    <property type="entry name" value="Bact_Sporulation_Assoc"/>
</dbReference>